<proteinExistence type="predicted"/>
<accession>A0AAW2N883</accession>
<reference evidence="1" key="2">
    <citation type="journal article" date="2024" name="Plant">
        <title>Genomic evolution and insights into agronomic trait innovations of Sesamum species.</title>
        <authorList>
            <person name="Miao H."/>
            <person name="Wang L."/>
            <person name="Qu L."/>
            <person name="Liu H."/>
            <person name="Sun Y."/>
            <person name="Le M."/>
            <person name="Wang Q."/>
            <person name="Wei S."/>
            <person name="Zheng Y."/>
            <person name="Lin W."/>
            <person name="Duan Y."/>
            <person name="Cao H."/>
            <person name="Xiong S."/>
            <person name="Wang X."/>
            <person name="Wei L."/>
            <person name="Li C."/>
            <person name="Ma Q."/>
            <person name="Ju M."/>
            <person name="Zhao R."/>
            <person name="Li G."/>
            <person name="Mu C."/>
            <person name="Tian Q."/>
            <person name="Mei H."/>
            <person name="Zhang T."/>
            <person name="Gao T."/>
            <person name="Zhang H."/>
        </authorList>
    </citation>
    <scope>NUCLEOTIDE SEQUENCE</scope>
    <source>
        <strain evidence="1">G02</strain>
    </source>
</reference>
<protein>
    <submittedName>
        <fullName evidence="1">Uncharacterized protein</fullName>
    </submittedName>
</protein>
<comment type="caution">
    <text evidence="1">The sequence shown here is derived from an EMBL/GenBank/DDBJ whole genome shotgun (WGS) entry which is preliminary data.</text>
</comment>
<dbReference type="EMBL" id="JACGWJ010000020">
    <property type="protein sequence ID" value="KAL0340202.1"/>
    <property type="molecule type" value="Genomic_DNA"/>
</dbReference>
<sequence length="104" mass="12102">MRLKEIGWKSCFVGIQKQKSTGESPYNMVYGSEAIIPVKIGEETWRIRNYEPDQNSEARRIELDLLEEVRRTASSRIEAYKGNMAKAYNSRVRARNFQICDLVL</sequence>
<dbReference type="AlphaFoldDB" id="A0AAW2N883"/>
<dbReference type="PANTHER" id="PTHR48475">
    <property type="entry name" value="RIBONUCLEASE H"/>
    <property type="match status" value="1"/>
</dbReference>
<gene>
    <name evidence="1" type="ORF">Sradi_4537000</name>
</gene>
<dbReference type="PANTHER" id="PTHR48475:SF2">
    <property type="entry name" value="RIBONUCLEASE H"/>
    <property type="match status" value="1"/>
</dbReference>
<reference evidence="1" key="1">
    <citation type="submission" date="2020-06" db="EMBL/GenBank/DDBJ databases">
        <authorList>
            <person name="Li T."/>
            <person name="Hu X."/>
            <person name="Zhang T."/>
            <person name="Song X."/>
            <person name="Zhang H."/>
            <person name="Dai N."/>
            <person name="Sheng W."/>
            <person name="Hou X."/>
            <person name="Wei L."/>
        </authorList>
    </citation>
    <scope>NUCLEOTIDE SEQUENCE</scope>
    <source>
        <strain evidence="1">G02</strain>
        <tissue evidence="1">Leaf</tissue>
    </source>
</reference>
<organism evidence="1">
    <name type="scientific">Sesamum radiatum</name>
    <name type="common">Black benniseed</name>
    <dbReference type="NCBI Taxonomy" id="300843"/>
    <lineage>
        <taxon>Eukaryota</taxon>
        <taxon>Viridiplantae</taxon>
        <taxon>Streptophyta</taxon>
        <taxon>Embryophyta</taxon>
        <taxon>Tracheophyta</taxon>
        <taxon>Spermatophyta</taxon>
        <taxon>Magnoliopsida</taxon>
        <taxon>eudicotyledons</taxon>
        <taxon>Gunneridae</taxon>
        <taxon>Pentapetalae</taxon>
        <taxon>asterids</taxon>
        <taxon>lamiids</taxon>
        <taxon>Lamiales</taxon>
        <taxon>Pedaliaceae</taxon>
        <taxon>Sesamum</taxon>
    </lineage>
</organism>
<name>A0AAW2N883_SESRA</name>
<evidence type="ECO:0000313" key="1">
    <source>
        <dbReference type="EMBL" id="KAL0340202.1"/>
    </source>
</evidence>